<proteinExistence type="predicted"/>
<dbReference type="EMBL" id="CAUOFW020000081">
    <property type="protein sequence ID" value="CAK9133580.1"/>
    <property type="molecule type" value="Genomic_DNA"/>
</dbReference>
<evidence type="ECO:0000313" key="2">
    <source>
        <dbReference type="EMBL" id="CAK9133580.1"/>
    </source>
</evidence>
<feature type="transmembrane region" description="Helical" evidence="1">
    <location>
        <begin position="75"/>
        <end position="100"/>
    </location>
</feature>
<accession>A0ABC8QLQ7</accession>
<protein>
    <submittedName>
        <fullName evidence="2">Uncharacterized protein</fullName>
    </submittedName>
</protein>
<dbReference type="AlphaFoldDB" id="A0ABC8QLQ7"/>
<reference evidence="2 3" key="1">
    <citation type="submission" date="2024-02" db="EMBL/GenBank/DDBJ databases">
        <authorList>
            <person name="Vignale AGUSTIN F."/>
            <person name="Sosa J E."/>
            <person name="Modenutti C."/>
        </authorList>
    </citation>
    <scope>NUCLEOTIDE SEQUENCE [LARGE SCALE GENOMIC DNA]</scope>
</reference>
<evidence type="ECO:0000256" key="1">
    <source>
        <dbReference type="SAM" id="Phobius"/>
    </source>
</evidence>
<keyword evidence="1" id="KW-0472">Membrane</keyword>
<evidence type="ECO:0000313" key="3">
    <source>
        <dbReference type="Proteomes" id="UP001642360"/>
    </source>
</evidence>
<organism evidence="2 3">
    <name type="scientific">Ilex paraguariensis</name>
    <name type="common">yerba mate</name>
    <dbReference type="NCBI Taxonomy" id="185542"/>
    <lineage>
        <taxon>Eukaryota</taxon>
        <taxon>Viridiplantae</taxon>
        <taxon>Streptophyta</taxon>
        <taxon>Embryophyta</taxon>
        <taxon>Tracheophyta</taxon>
        <taxon>Spermatophyta</taxon>
        <taxon>Magnoliopsida</taxon>
        <taxon>eudicotyledons</taxon>
        <taxon>Gunneridae</taxon>
        <taxon>Pentapetalae</taxon>
        <taxon>asterids</taxon>
        <taxon>campanulids</taxon>
        <taxon>Aquifoliales</taxon>
        <taxon>Aquifoliaceae</taxon>
        <taxon>Ilex</taxon>
    </lineage>
</organism>
<gene>
    <name evidence="2" type="ORF">ILEXP_LOCUS491</name>
</gene>
<keyword evidence="1" id="KW-0812">Transmembrane</keyword>
<sequence>MIPNGHLESKVKAGEHLEKSHETIDLRTSQALADFNDISQQVGDPLQGSLSTTALVASLFRESVLKFGSSLKCQIHVPLFLVIALAVILLLMQISILVLLSRYQPVHVFPQADCISGTCSRVGGRGAETMAFMERQFNHLKDEMLIVERLLEKTQHNYALLKLQLEDLELLRKQQR</sequence>
<keyword evidence="1" id="KW-1133">Transmembrane helix</keyword>
<name>A0ABC8QLQ7_9AQUA</name>
<dbReference type="Proteomes" id="UP001642360">
    <property type="component" value="Unassembled WGS sequence"/>
</dbReference>
<keyword evidence="3" id="KW-1185">Reference proteome</keyword>
<comment type="caution">
    <text evidence="2">The sequence shown here is derived from an EMBL/GenBank/DDBJ whole genome shotgun (WGS) entry which is preliminary data.</text>
</comment>